<sequence>MRSNISVPAAYFLDLISRNLIQAWVDYDSVKDQLEVRLSLSSAERFLPVLRFYVIGSWSTLAHVISSRLSLYKAPPKVLTGGNESSSGHPGIPENAGCRSINHQHLDIPIG</sequence>
<protein>
    <submittedName>
        <fullName evidence="2">Uncharacterized protein</fullName>
    </submittedName>
</protein>
<reference evidence="2 3" key="1">
    <citation type="submission" date="2020-10" db="EMBL/GenBank/DDBJ databases">
        <title>Plant Genome Project.</title>
        <authorList>
            <person name="Zhang R.-G."/>
        </authorList>
    </citation>
    <scope>NUCLEOTIDE SEQUENCE [LARGE SCALE GENOMIC DNA]</scope>
    <source>
        <strain evidence="2">FAFU-HL-1</strain>
        <tissue evidence="2">Leaf</tissue>
    </source>
</reference>
<accession>A0A835MR82</accession>
<organism evidence="2 3">
    <name type="scientific">Salix dunnii</name>
    <dbReference type="NCBI Taxonomy" id="1413687"/>
    <lineage>
        <taxon>Eukaryota</taxon>
        <taxon>Viridiplantae</taxon>
        <taxon>Streptophyta</taxon>
        <taxon>Embryophyta</taxon>
        <taxon>Tracheophyta</taxon>
        <taxon>Spermatophyta</taxon>
        <taxon>Magnoliopsida</taxon>
        <taxon>eudicotyledons</taxon>
        <taxon>Gunneridae</taxon>
        <taxon>Pentapetalae</taxon>
        <taxon>rosids</taxon>
        <taxon>fabids</taxon>
        <taxon>Malpighiales</taxon>
        <taxon>Salicaceae</taxon>
        <taxon>Saliceae</taxon>
        <taxon>Salix</taxon>
    </lineage>
</organism>
<evidence type="ECO:0000256" key="1">
    <source>
        <dbReference type="SAM" id="MobiDB-lite"/>
    </source>
</evidence>
<dbReference type="OrthoDB" id="543442at2759"/>
<dbReference type="InterPro" id="IPR013320">
    <property type="entry name" value="ConA-like_dom_sf"/>
</dbReference>
<dbReference type="Proteomes" id="UP000657918">
    <property type="component" value="Unassembled WGS sequence"/>
</dbReference>
<comment type="caution">
    <text evidence="2">The sequence shown here is derived from an EMBL/GenBank/DDBJ whole genome shotgun (WGS) entry which is preliminary data.</text>
</comment>
<dbReference type="SUPFAM" id="SSF49899">
    <property type="entry name" value="Concanavalin A-like lectins/glucanases"/>
    <property type="match status" value="1"/>
</dbReference>
<evidence type="ECO:0000313" key="3">
    <source>
        <dbReference type="Proteomes" id="UP000657918"/>
    </source>
</evidence>
<feature type="region of interest" description="Disordered" evidence="1">
    <location>
        <begin position="80"/>
        <end position="99"/>
    </location>
</feature>
<dbReference type="EMBL" id="JADGMS010000010">
    <property type="protein sequence ID" value="KAF9674705.1"/>
    <property type="molecule type" value="Genomic_DNA"/>
</dbReference>
<dbReference type="AlphaFoldDB" id="A0A835MR82"/>
<proteinExistence type="predicted"/>
<keyword evidence="3" id="KW-1185">Reference proteome</keyword>
<evidence type="ECO:0000313" key="2">
    <source>
        <dbReference type="EMBL" id="KAF9674705.1"/>
    </source>
</evidence>
<name>A0A835MR82_9ROSI</name>
<gene>
    <name evidence="2" type="ORF">SADUNF_Sadunf10G0154700</name>
</gene>